<evidence type="ECO:0000313" key="1">
    <source>
        <dbReference type="EMBL" id="ELR67682.1"/>
    </source>
</evidence>
<gene>
    <name evidence="1" type="ORF">C942_01612</name>
</gene>
<comment type="caution">
    <text evidence="1">The sequence shown here is derived from an EMBL/GenBank/DDBJ whole genome shotgun (WGS) entry which is preliminary data.</text>
</comment>
<evidence type="ECO:0000313" key="2">
    <source>
        <dbReference type="Proteomes" id="UP000011134"/>
    </source>
</evidence>
<dbReference type="AlphaFoldDB" id="L8JJS9"/>
<proteinExistence type="predicted"/>
<dbReference type="PATRIC" id="fig|1056511.3.peg.685"/>
<name>L8JJS9_9GAMM</name>
<keyword evidence="2" id="KW-1185">Reference proteome</keyword>
<reference evidence="1 2" key="1">
    <citation type="submission" date="2012-12" db="EMBL/GenBank/DDBJ databases">
        <title>Genome Assembly of Photobacterium sp. AK15.</title>
        <authorList>
            <person name="Khatri I."/>
            <person name="Vaidya B."/>
            <person name="Srinivas T.N.R."/>
            <person name="Subramanian S."/>
            <person name="Pinnaka A."/>
        </authorList>
    </citation>
    <scope>NUCLEOTIDE SEQUENCE [LARGE SCALE GENOMIC DNA]</scope>
    <source>
        <strain evidence="1 2">AK15</strain>
    </source>
</reference>
<accession>L8JJS9</accession>
<dbReference type="Proteomes" id="UP000011134">
    <property type="component" value="Unassembled WGS sequence"/>
</dbReference>
<dbReference type="EMBL" id="AMZO01000002">
    <property type="protein sequence ID" value="ELR67682.1"/>
    <property type="molecule type" value="Genomic_DNA"/>
</dbReference>
<organism evidence="1 2">
    <name type="scientific">Photobacterium marinum</name>
    <dbReference type="NCBI Taxonomy" id="1056511"/>
    <lineage>
        <taxon>Bacteria</taxon>
        <taxon>Pseudomonadati</taxon>
        <taxon>Pseudomonadota</taxon>
        <taxon>Gammaproteobacteria</taxon>
        <taxon>Vibrionales</taxon>
        <taxon>Vibrionaceae</taxon>
        <taxon>Photobacterium</taxon>
    </lineage>
</organism>
<sequence>MPALTQYGGAGHCEACFQINSTSYTELLRPNNFNMTKES</sequence>
<protein>
    <submittedName>
        <fullName evidence="1">Uncharacterized protein</fullName>
    </submittedName>
</protein>